<dbReference type="SUPFAM" id="SSF46689">
    <property type="entry name" value="Homeodomain-like"/>
    <property type="match status" value="1"/>
</dbReference>
<gene>
    <name evidence="1" type="ORF">S01H4_45751</name>
</gene>
<evidence type="ECO:0000313" key="1">
    <source>
        <dbReference type="EMBL" id="GAH01637.1"/>
    </source>
</evidence>
<protein>
    <recommendedName>
        <fullName evidence="2">Transposase</fullName>
    </recommendedName>
</protein>
<feature type="non-terminal residue" evidence="1">
    <location>
        <position position="1"/>
    </location>
</feature>
<dbReference type="EMBL" id="BART01025500">
    <property type="protein sequence ID" value="GAH01637.1"/>
    <property type="molecule type" value="Genomic_DNA"/>
</dbReference>
<dbReference type="AlphaFoldDB" id="X1C2W5"/>
<dbReference type="InterPro" id="IPR009057">
    <property type="entry name" value="Homeodomain-like_sf"/>
</dbReference>
<comment type="caution">
    <text evidence="1">The sequence shown here is derived from an EMBL/GenBank/DDBJ whole genome shotgun (WGS) entry which is preliminary data.</text>
</comment>
<proteinExistence type="predicted"/>
<reference evidence="1" key="1">
    <citation type="journal article" date="2014" name="Front. Microbiol.">
        <title>High frequency of phylogenetically diverse reductive dehalogenase-homologous genes in deep subseafloor sedimentary metagenomes.</title>
        <authorList>
            <person name="Kawai M."/>
            <person name="Futagami T."/>
            <person name="Toyoda A."/>
            <person name="Takaki Y."/>
            <person name="Nishi S."/>
            <person name="Hori S."/>
            <person name="Arai W."/>
            <person name="Tsubouchi T."/>
            <person name="Morono Y."/>
            <person name="Uchiyama I."/>
            <person name="Ito T."/>
            <person name="Fujiyama A."/>
            <person name="Inagaki F."/>
            <person name="Takami H."/>
        </authorList>
    </citation>
    <scope>NUCLEOTIDE SEQUENCE</scope>
    <source>
        <strain evidence="1">Expedition CK06-06</strain>
    </source>
</reference>
<name>X1C2W5_9ZZZZ</name>
<organism evidence="1">
    <name type="scientific">marine sediment metagenome</name>
    <dbReference type="NCBI Taxonomy" id="412755"/>
    <lineage>
        <taxon>unclassified sequences</taxon>
        <taxon>metagenomes</taxon>
        <taxon>ecological metagenomes</taxon>
    </lineage>
</organism>
<sequence length="138" mass="15822">SQLKELISCGEASARQIRRAYILLKSDSSEGGPKWKYLAICEAYDVSSLTVYNVRKKYDEGGLERAILRKKPERVYERRLDGEGEAHLIALACSKPPEGYERWSLRLLKDRIIRLEIVENISHETIRQTLKKTSSNLG</sequence>
<dbReference type="Pfam" id="PF13565">
    <property type="entry name" value="HTH_32"/>
    <property type="match status" value="1"/>
</dbReference>
<accession>X1C2W5</accession>
<evidence type="ECO:0008006" key="2">
    <source>
        <dbReference type="Google" id="ProtNLM"/>
    </source>
</evidence>